<comment type="caution">
    <text evidence="4">The sequence shown here is derived from an EMBL/GenBank/DDBJ whole genome shotgun (WGS) entry which is preliminary data.</text>
</comment>
<organism evidence="4 5">
    <name type="scientific">Tectimicrobiota bacterium</name>
    <dbReference type="NCBI Taxonomy" id="2528274"/>
    <lineage>
        <taxon>Bacteria</taxon>
        <taxon>Pseudomonadati</taxon>
        <taxon>Nitrospinota/Tectimicrobiota group</taxon>
        <taxon>Candidatus Tectimicrobiota</taxon>
    </lineage>
</organism>
<protein>
    <submittedName>
        <fullName evidence="4">SDR family oxidoreductase</fullName>
    </submittedName>
</protein>
<dbReference type="GO" id="GO:0016616">
    <property type="term" value="F:oxidoreductase activity, acting on the CH-OH group of donors, NAD or NADP as acceptor"/>
    <property type="evidence" value="ECO:0007669"/>
    <property type="project" value="TreeGrafter"/>
</dbReference>
<sequence length="251" mass="26514">MENLESATGKVAIVTGAGSGIGRAVAWRLANRGVAVAVLDCFEGKAQQVSSEIRKAGGSALSLVVDVSRKVEVQGVFSRVLKEWEKLDAVINCAGISNRVPAVELAEEDWDRMMAVNLKGTFLCCQAALPHMIARRNGRVVNIASNYGVQGAFQMAHYAASKGGIVALTKSLALECAPYGITVNAVAPGPVDTPLVQRTSEQVRSWEVKIPLGRIATPEDVAGAVVFLAIGPSDYITGQIFHVNGGALMPW</sequence>
<evidence type="ECO:0000256" key="2">
    <source>
        <dbReference type="ARBA" id="ARBA00023002"/>
    </source>
</evidence>
<keyword evidence="2" id="KW-0560">Oxidoreductase</keyword>
<dbReference type="SUPFAM" id="SSF51735">
    <property type="entry name" value="NAD(P)-binding Rossmann-fold domains"/>
    <property type="match status" value="1"/>
</dbReference>
<feature type="domain" description="Ketoreductase" evidence="3">
    <location>
        <begin position="10"/>
        <end position="189"/>
    </location>
</feature>
<dbReference type="GO" id="GO:0048038">
    <property type="term" value="F:quinone binding"/>
    <property type="evidence" value="ECO:0007669"/>
    <property type="project" value="TreeGrafter"/>
</dbReference>
<dbReference type="Pfam" id="PF13561">
    <property type="entry name" value="adh_short_C2"/>
    <property type="match status" value="1"/>
</dbReference>
<dbReference type="PRINTS" id="PR00081">
    <property type="entry name" value="GDHRDH"/>
</dbReference>
<dbReference type="InterPro" id="IPR057326">
    <property type="entry name" value="KR_dom"/>
</dbReference>
<proteinExistence type="inferred from homology"/>
<dbReference type="NCBIfam" id="NF005559">
    <property type="entry name" value="PRK07231.1"/>
    <property type="match status" value="1"/>
</dbReference>
<dbReference type="EMBL" id="JACPSX010000214">
    <property type="protein sequence ID" value="MBI3015598.1"/>
    <property type="molecule type" value="Genomic_DNA"/>
</dbReference>
<dbReference type="InterPro" id="IPR036291">
    <property type="entry name" value="NAD(P)-bd_dom_sf"/>
</dbReference>
<name>A0A932GQN7_UNCTE</name>
<dbReference type="PRINTS" id="PR00080">
    <property type="entry name" value="SDRFAMILY"/>
</dbReference>
<dbReference type="Gene3D" id="3.40.50.720">
    <property type="entry name" value="NAD(P)-binding Rossmann-like Domain"/>
    <property type="match status" value="1"/>
</dbReference>
<dbReference type="PANTHER" id="PTHR42760">
    <property type="entry name" value="SHORT-CHAIN DEHYDROGENASES/REDUCTASES FAMILY MEMBER"/>
    <property type="match status" value="1"/>
</dbReference>
<dbReference type="InterPro" id="IPR020904">
    <property type="entry name" value="Sc_DH/Rdtase_CS"/>
</dbReference>
<dbReference type="SMART" id="SM00822">
    <property type="entry name" value="PKS_KR"/>
    <property type="match status" value="1"/>
</dbReference>
<dbReference type="GO" id="GO:0006633">
    <property type="term" value="P:fatty acid biosynthetic process"/>
    <property type="evidence" value="ECO:0007669"/>
    <property type="project" value="TreeGrafter"/>
</dbReference>
<gene>
    <name evidence="4" type="ORF">HYY65_11200</name>
</gene>
<accession>A0A932GQN7</accession>
<dbReference type="PANTHER" id="PTHR42760:SF133">
    <property type="entry name" value="3-OXOACYL-[ACYL-CARRIER-PROTEIN] REDUCTASE"/>
    <property type="match status" value="1"/>
</dbReference>
<dbReference type="FunFam" id="3.40.50.720:FF:000084">
    <property type="entry name" value="Short-chain dehydrogenase reductase"/>
    <property type="match status" value="1"/>
</dbReference>
<dbReference type="NCBIfam" id="NF009466">
    <property type="entry name" value="PRK12826.1-2"/>
    <property type="match status" value="1"/>
</dbReference>
<reference evidence="4" key="1">
    <citation type="submission" date="2020-07" db="EMBL/GenBank/DDBJ databases">
        <title>Huge and variable diversity of episymbiotic CPR bacteria and DPANN archaea in groundwater ecosystems.</title>
        <authorList>
            <person name="He C.Y."/>
            <person name="Keren R."/>
            <person name="Whittaker M."/>
            <person name="Farag I.F."/>
            <person name="Doudna J."/>
            <person name="Cate J.H.D."/>
            <person name="Banfield J.F."/>
        </authorList>
    </citation>
    <scope>NUCLEOTIDE SEQUENCE</scope>
    <source>
        <strain evidence="4">NC_groundwater_717_Ag_S-0.2um_59_8</strain>
    </source>
</reference>
<dbReference type="Proteomes" id="UP000741360">
    <property type="component" value="Unassembled WGS sequence"/>
</dbReference>
<dbReference type="InterPro" id="IPR002347">
    <property type="entry name" value="SDR_fam"/>
</dbReference>
<dbReference type="PROSITE" id="PS00061">
    <property type="entry name" value="ADH_SHORT"/>
    <property type="match status" value="1"/>
</dbReference>
<evidence type="ECO:0000313" key="5">
    <source>
        <dbReference type="Proteomes" id="UP000741360"/>
    </source>
</evidence>
<evidence type="ECO:0000256" key="1">
    <source>
        <dbReference type="ARBA" id="ARBA00006484"/>
    </source>
</evidence>
<comment type="similarity">
    <text evidence="1">Belongs to the short-chain dehydrogenases/reductases (SDR) family.</text>
</comment>
<dbReference type="AlphaFoldDB" id="A0A932GQN7"/>
<evidence type="ECO:0000259" key="3">
    <source>
        <dbReference type="SMART" id="SM00822"/>
    </source>
</evidence>
<evidence type="ECO:0000313" key="4">
    <source>
        <dbReference type="EMBL" id="MBI3015598.1"/>
    </source>
</evidence>